<protein>
    <submittedName>
        <fullName evidence="1">Uncharacterized protein</fullName>
    </submittedName>
</protein>
<dbReference type="RefSeq" id="WP_143092760.1">
    <property type="nucleotide sequence ID" value="NZ_MORL01000018.1"/>
</dbReference>
<sequence>MRTSGMITVADMMQILRQKLPNGKPRPCELVFVSANTQKGTGGQIRELSRVVLATGKRQDARRILIKARGLKHPMPVHIDLILYINNTPVA</sequence>
<gene>
    <name evidence="1" type="ORF">BLX24_22650</name>
</gene>
<dbReference type="Proteomes" id="UP000181790">
    <property type="component" value="Unassembled WGS sequence"/>
</dbReference>
<comment type="caution">
    <text evidence="1">The sequence shown here is derived from an EMBL/GenBank/DDBJ whole genome shotgun (WGS) entry which is preliminary data.</text>
</comment>
<organism evidence="1 2">
    <name type="scientific">Arsenicibacter rosenii</name>
    <dbReference type="NCBI Taxonomy" id="1750698"/>
    <lineage>
        <taxon>Bacteria</taxon>
        <taxon>Pseudomonadati</taxon>
        <taxon>Bacteroidota</taxon>
        <taxon>Cytophagia</taxon>
        <taxon>Cytophagales</taxon>
        <taxon>Spirosomataceae</taxon>
        <taxon>Arsenicibacter</taxon>
    </lineage>
</organism>
<proteinExistence type="predicted"/>
<accession>A0A1S2VDK8</accession>
<dbReference type="EMBL" id="MORL01000018">
    <property type="protein sequence ID" value="OIN56779.1"/>
    <property type="molecule type" value="Genomic_DNA"/>
</dbReference>
<evidence type="ECO:0000313" key="1">
    <source>
        <dbReference type="EMBL" id="OIN56779.1"/>
    </source>
</evidence>
<evidence type="ECO:0000313" key="2">
    <source>
        <dbReference type="Proteomes" id="UP000181790"/>
    </source>
</evidence>
<dbReference type="OrthoDB" id="965247at2"/>
<dbReference type="AlphaFoldDB" id="A0A1S2VDK8"/>
<name>A0A1S2VDK8_9BACT</name>
<reference evidence="1 2" key="1">
    <citation type="submission" date="2016-10" db="EMBL/GenBank/DDBJ databases">
        <title>Arsenicibacter rosenii gen. nov., sp. nov., an efficient arsenic-methylating bacterium isolated from an arsenic-contaminated paddy soil.</title>
        <authorList>
            <person name="Huang K."/>
        </authorList>
    </citation>
    <scope>NUCLEOTIDE SEQUENCE [LARGE SCALE GENOMIC DNA]</scope>
    <source>
        <strain evidence="1 2">SM-1</strain>
    </source>
</reference>
<keyword evidence="2" id="KW-1185">Reference proteome</keyword>